<evidence type="ECO:0000256" key="1">
    <source>
        <dbReference type="SAM" id="Coils"/>
    </source>
</evidence>
<dbReference type="PANTHER" id="PTHR14845">
    <property type="entry name" value="COILED-COIL DOMAIN-CONTAINING 166"/>
    <property type="match status" value="1"/>
</dbReference>
<dbReference type="AlphaFoldDB" id="A0A7S3SKU4"/>
<name>A0A7S3SKU4_EMIHU</name>
<gene>
    <name evidence="2" type="ORF">EHUX00137_LOCUS22548</name>
</gene>
<keyword evidence="1" id="KW-0175">Coiled coil</keyword>
<feature type="coiled-coil region" evidence="1">
    <location>
        <begin position="60"/>
        <end position="90"/>
    </location>
</feature>
<dbReference type="PANTHER" id="PTHR14845:SF0">
    <property type="entry name" value="DUF4515 DOMAIN-CONTAINING PROTEIN"/>
    <property type="match status" value="1"/>
</dbReference>
<dbReference type="EMBL" id="HBIR01029167">
    <property type="protein sequence ID" value="CAE0557710.1"/>
    <property type="molecule type" value="Transcribed_RNA"/>
</dbReference>
<evidence type="ECO:0000313" key="2">
    <source>
        <dbReference type="EMBL" id="CAE0557710.1"/>
    </source>
</evidence>
<protein>
    <recommendedName>
        <fullName evidence="3">Cilia- and flagella-associated protein 157</fullName>
    </recommendedName>
</protein>
<accession>A0A7S3SKU4</accession>
<organism evidence="2">
    <name type="scientific">Emiliania huxleyi</name>
    <name type="common">Coccolithophore</name>
    <name type="synonym">Pontosphaera huxleyi</name>
    <dbReference type="NCBI Taxonomy" id="2903"/>
    <lineage>
        <taxon>Eukaryota</taxon>
        <taxon>Haptista</taxon>
        <taxon>Haptophyta</taxon>
        <taxon>Prymnesiophyceae</taxon>
        <taxon>Isochrysidales</taxon>
        <taxon>Noelaerhabdaceae</taxon>
        <taxon>Emiliania</taxon>
    </lineage>
</organism>
<sequence length="280" mass="31724">MERRFLEEKSRLQSEYKQQLAEVQKSSQEQAVERLDASTKKILFENRRLAAELKLQVRETDELQAAHQSLEAANRRLKQEVALNEQHIKECAKQGHRRNKENGELSSKVRSLERYVSSATREFDRERGALAATDRKKAAEAELDAAGLRQLVRLKTRELANVKRLAALVLQKRSEVEIFLLESIEQVRAEISLRHADGERRLTRGSSHGGSSQRLPSIGGTVASQASRVVFKSNGEEAVDLRDLSWEEREQVLRLLFSKINASPPPSESAFFPTQIDADA</sequence>
<evidence type="ECO:0008006" key="3">
    <source>
        <dbReference type="Google" id="ProtNLM"/>
    </source>
</evidence>
<proteinExistence type="predicted"/>
<reference evidence="2" key="1">
    <citation type="submission" date="2021-01" db="EMBL/GenBank/DDBJ databases">
        <authorList>
            <person name="Corre E."/>
            <person name="Pelletier E."/>
            <person name="Niang G."/>
            <person name="Scheremetjew M."/>
            <person name="Finn R."/>
            <person name="Kale V."/>
            <person name="Holt S."/>
            <person name="Cochrane G."/>
            <person name="Meng A."/>
            <person name="Brown T."/>
            <person name="Cohen L."/>
        </authorList>
    </citation>
    <scope>NUCLEOTIDE SEQUENCE</scope>
    <source>
        <strain evidence="2">379</strain>
    </source>
</reference>